<dbReference type="OrthoDB" id="9760067at2"/>
<evidence type="ECO:0000259" key="5">
    <source>
        <dbReference type="Pfam" id="PF13817"/>
    </source>
</evidence>
<dbReference type="PANTHER" id="PTHR33678">
    <property type="entry name" value="BLL1576 PROTEIN"/>
    <property type="match status" value="1"/>
</dbReference>
<dbReference type="AlphaFoldDB" id="A0A1G6KN15"/>
<sequence>MDEKDLLIAQLRKENAALRQMIEDLQKQVKNLTEAVLLLRKNRFGSKSERTRNLLEEDGQLNLFNEIELEGDPEKKEKDPIQLSRNKVKVRQPKTKREVVTHGLPEEEVILDIPEKEANCVQCGTKLKAIGKKVVRETLQYIPASLKIIRYVQVSYECPRCKHTDNPYIVARKAPAPVLNHSLASPSTVADIIAGKYRDALPLYRQETIWHNMGIDLSRTTMANWLIRCTEEYFAPLVERIREDLVKRDILHADETHVQVLKEPGRKPENKSYMWVYTTATQDERPAVVYDYQPSRSGDCARKFLSDFSGYLQTDGYAGYHKVTTAIHCGCWAHLRRKFVEAIQVKNKGDTSTTAETGLQYCNKIFDIETELADKSAEERYTTRLKLAKQVLEAFWAWLDSLHVLPKSKLGDAVTYAINQKSYLQNYLLDGRLEISNNRAENAIRPFTLGRKNWLFAITPRGASSSAAIYSLVESAKANGLDVYKYFNYILTLMPGMDWHNHPGLLEKLLPWSDKAKLYCADKTRN</sequence>
<evidence type="ECO:0000259" key="4">
    <source>
        <dbReference type="Pfam" id="PF13007"/>
    </source>
</evidence>
<feature type="domain" description="Transposase IS66 zinc-finger binding" evidence="3">
    <location>
        <begin position="118"/>
        <end position="161"/>
    </location>
</feature>
<feature type="coiled-coil region" evidence="1">
    <location>
        <begin position="1"/>
        <end position="42"/>
    </location>
</feature>
<dbReference type="Pfam" id="PF13817">
    <property type="entry name" value="DDE_Tnp_IS66_C"/>
    <property type="match status" value="1"/>
</dbReference>
<evidence type="ECO:0000313" key="6">
    <source>
        <dbReference type="EMBL" id="SDC32307.1"/>
    </source>
</evidence>
<dbReference type="NCBIfam" id="NF033517">
    <property type="entry name" value="transpos_IS66"/>
    <property type="match status" value="1"/>
</dbReference>
<dbReference type="InterPro" id="IPR052344">
    <property type="entry name" value="Transposase-related"/>
</dbReference>
<dbReference type="InterPro" id="IPR004291">
    <property type="entry name" value="Transposase_IS66_central"/>
</dbReference>
<dbReference type="InterPro" id="IPR024463">
    <property type="entry name" value="Transposase_TnpC_homeodom"/>
</dbReference>
<reference evidence="7" key="1">
    <citation type="submission" date="2016-10" db="EMBL/GenBank/DDBJ databases">
        <authorList>
            <person name="Varghese N."/>
            <person name="Submissions S."/>
        </authorList>
    </citation>
    <scope>NUCLEOTIDE SEQUENCE [LARGE SCALE GENOMIC DNA]</scope>
    <source>
        <strain evidence="7">DSM 11005</strain>
    </source>
</reference>
<feature type="domain" description="Transposase IS66 C-terminal" evidence="5">
    <location>
        <begin position="471"/>
        <end position="512"/>
    </location>
</feature>
<proteinExistence type="predicted"/>
<dbReference type="Pfam" id="PF13005">
    <property type="entry name" value="zf-IS66"/>
    <property type="match status" value="1"/>
</dbReference>
<evidence type="ECO:0000259" key="2">
    <source>
        <dbReference type="Pfam" id="PF03050"/>
    </source>
</evidence>
<dbReference type="RefSeq" id="WP_093729948.1">
    <property type="nucleotide sequence ID" value="NZ_FMYW01000005.1"/>
</dbReference>
<dbReference type="Pfam" id="PF03050">
    <property type="entry name" value="DDE_Tnp_IS66"/>
    <property type="match status" value="1"/>
</dbReference>
<dbReference type="Proteomes" id="UP000198943">
    <property type="component" value="Unassembled WGS sequence"/>
</dbReference>
<dbReference type="InterPro" id="IPR024474">
    <property type="entry name" value="Znf_dom_IS66"/>
</dbReference>
<protein>
    <submittedName>
        <fullName evidence="6">Transposase</fullName>
    </submittedName>
</protein>
<evidence type="ECO:0000313" key="7">
    <source>
        <dbReference type="Proteomes" id="UP000198943"/>
    </source>
</evidence>
<organism evidence="6 7">
    <name type="scientific">Succiniclasticum ruminis</name>
    <dbReference type="NCBI Taxonomy" id="40841"/>
    <lineage>
        <taxon>Bacteria</taxon>
        <taxon>Bacillati</taxon>
        <taxon>Bacillota</taxon>
        <taxon>Negativicutes</taxon>
        <taxon>Acidaminococcales</taxon>
        <taxon>Acidaminococcaceae</taxon>
        <taxon>Succiniclasticum</taxon>
    </lineage>
</organism>
<gene>
    <name evidence="6" type="ORF">SAMN04487864_1054</name>
</gene>
<evidence type="ECO:0000256" key="1">
    <source>
        <dbReference type="SAM" id="Coils"/>
    </source>
</evidence>
<keyword evidence="1" id="KW-0175">Coiled coil</keyword>
<dbReference type="Pfam" id="PF13007">
    <property type="entry name" value="LZ_Tnp_IS66"/>
    <property type="match status" value="1"/>
</dbReference>
<keyword evidence="7" id="KW-1185">Reference proteome</keyword>
<evidence type="ECO:0000259" key="3">
    <source>
        <dbReference type="Pfam" id="PF13005"/>
    </source>
</evidence>
<dbReference type="InterPro" id="IPR039552">
    <property type="entry name" value="IS66_C"/>
</dbReference>
<feature type="domain" description="Transposase TnpC homeodomain" evidence="4">
    <location>
        <begin position="32"/>
        <end position="109"/>
    </location>
</feature>
<name>A0A1G6KN15_9FIRM</name>
<accession>A0A1G6KN15</accession>
<dbReference type="PANTHER" id="PTHR33678:SF1">
    <property type="entry name" value="BLL1576 PROTEIN"/>
    <property type="match status" value="1"/>
</dbReference>
<dbReference type="EMBL" id="FMYW01000005">
    <property type="protein sequence ID" value="SDC32307.1"/>
    <property type="molecule type" value="Genomic_DNA"/>
</dbReference>
<feature type="domain" description="Transposase IS66 central" evidence="2">
    <location>
        <begin position="181"/>
        <end position="464"/>
    </location>
</feature>